<dbReference type="EMBL" id="ADBV01021415">
    <property type="protein sequence ID" value="EJW70552.1"/>
    <property type="molecule type" value="Genomic_DNA"/>
</dbReference>
<dbReference type="GO" id="GO:0003676">
    <property type="term" value="F:nucleic acid binding"/>
    <property type="evidence" value="ECO:0007669"/>
    <property type="project" value="InterPro"/>
</dbReference>
<name>J9E0Z8_WUCBA</name>
<proteinExistence type="predicted"/>
<accession>J9E0Z8</accession>
<dbReference type="Gene3D" id="3.30.420.10">
    <property type="entry name" value="Ribonuclease H-like superfamily/Ribonuclease H"/>
    <property type="match status" value="1"/>
</dbReference>
<gene>
    <name evidence="1" type="ORF">WUBG_18541</name>
</gene>
<protein>
    <submittedName>
        <fullName evidence="1">Uncharacterized protein</fullName>
    </submittedName>
</protein>
<sequence>IESRATMLGRIPNSLSKVREMPLSSKQMGNRTNKITNVEGRVIFDVIQMLFESIRKSITLLRIFRCKLYNTVGRIRPPNEKGKQTYLSFNKMHRFRKETKNITS</sequence>
<comment type="caution">
    <text evidence="1">The sequence shown here is derived from an EMBL/GenBank/DDBJ whole genome shotgun (WGS) entry which is preliminary data.</text>
</comment>
<evidence type="ECO:0000313" key="2">
    <source>
        <dbReference type="Proteomes" id="UP000004810"/>
    </source>
</evidence>
<dbReference type="Proteomes" id="UP000004810">
    <property type="component" value="Unassembled WGS sequence"/>
</dbReference>
<feature type="non-terminal residue" evidence="1">
    <location>
        <position position="1"/>
    </location>
</feature>
<dbReference type="AlphaFoldDB" id="J9E0Z8"/>
<organism evidence="1 2">
    <name type="scientific">Wuchereria bancrofti</name>
    <dbReference type="NCBI Taxonomy" id="6293"/>
    <lineage>
        <taxon>Eukaryota</taxon>
        <taxon>Metazoa</taxon>
        <taxon>Ecdysozoa</taxon>
        <taxon>Nematoda</taxon>
        <taxon>Chromadorea</taxon>
        <taxon>Rhabditida</taxon>
        <taxon>Spirurina</taxon>
        <taxon>Spiruromorpha</taxon>
        <taxon>Filarioidea</taxon>
        <taxon>Onchocercidae</taxon>
        <taxon>Wuchereria</taxon>
    </lineage>
</organism>
<reference evidence="2" key="1">
    <citation type="submission" date="2012-08" db="EMBL/GenBank/DDBJ databases">
        <title>The Genome Sequence of Wuchereria bancrofti.</title>
        <authorList>
            <person name="Nutman T.B."/>
            <person name="Fink D.L."/>
            <person name="Russ C."/>
            <person name="Young S."/>
            <person name="Zeng Q."/>
            <person name="Koehrsen M."/>
            <person name="Alvarado L."/>
            <person name="Berlin A."/>
            <person name="Chapman S.B."/>
            <person name="Chen Z."/>
            <person name="Freedman E."/>
            <person name="Gellesch M."/>
            <person name="Goldberg J."/>
            <person name="Griggs A."/>
            <person name="Gujja S."/>
            <person name="Heilman E.R."/>
            <person name="Heiman D."/>
            <person name="Hepburn T."/>
            <person name="Howarth C."/>
            <person name="Jen D."/>
            <person name="Larson L."/>
            <person name="Lewis B."/>
            <person name="Mehta T."/>
            <person name="Park D."/>
            <person name="Pearson M."/>
            <person name="Roberts A."/>
            <person name="Saif S."/>
            <person name="Shea T."/>
            <person name="Shenoy N."/>
            <person name="Sisk P."/>
            <person name="Stolte C."/>
            <person name="Sykes S."/>
            <person name="Walk T."/>
            <person name="White J."/>
            <person name="Yandava C."/>
            <person name="Haas B."/>
            <person name="Henn M.R."/>
            <person name="Nusbaum C."/>
            <person name="Birren B."/>
        </authorList>
    </citation>
    <scope>NUCLEOTIDE SEQUENCE [LARGE SCALE GENOMIC DNA]</scope>
    <source>
        <strain evidence="2">NA</strain>
    </source>
</reference>
<dbReference type="InterPro" id="IPR036397">
    <property type="entry name" value="RNaseH_sf"/>
</dbReference>
<evidence type="ECO:0000313" key="1">
    <source>
        <dbReference type="EMBL" id="EJW70552.1"/>
    </source>
</evidence>